<keyword evidence="9" id="KW-1185">Reference proteome</keyword>
<dbReference type="OrthoDB" id="9807941at2"/>
<dbReference type="GO" id="GO:0016491">
    <property type="term" value="F:oxidoreductase activity"/>
    <property type="evidence" value="ECO:0007669"/>
    <property type="project" value="InterPro"/>
</dbReference>
<dbReference type="CDD" id="cd03064">
    <property type="entry name" value="TRX_Fd_NuoE"/>
    <property type="match status" value="1"/>
</dbReference>
<dbReference type="Gene3D" id="1.10.10.1590">
    <property type="entry name" value="NADH-quinone oxidoreductase subunit E"/>
    <property type="match status" value="1"/>
</dbReference>
<dbReference type="GO" id="GO:0051537">
    <property type="term" value="F:2 iron, 2 sulfur cluster binding"/>
    <property type="evidence" value="ECO:0007669"/>
    <property type="project" value="UniProtKB-KW"/>
</dbReference>
<sequence>MPEINPYARLDRFIRAYAEKPGGLVRVLQKAQEIFGYLSPEVQTYVARQMKLPASTVAGVATFYSQFAAVPQGKNVINVCLGTACYVKGSGEIFAAFKKLLGVDADETTPDGLFTLRATRCLGACSIAPVVTVNEAVFAHATPETAAAIVARYRKEGEERKDAAEYAGLGRAAATPPPPA</sequence>
<keyword evidence="2 7" id="KW-0001">2Fe-2S</keyword>
<dbReference type="InterPro" id="IPR042128">
    <property type="entry name" value="NuoE_dom"/>
</dbReference>
<keyword evidence="4 7" id="KW-0408">Iron</keyword>
<dbReference type="SUPFAM" id="SSF52833">
    <property type="entry name" value="Thioredoxin-like"/>
    <property type="match status" value="1"/>
</dbReference>
<comment type="cofactor">
    <cofactor evidence="6">
        <name>[2Fe-2S] cluster</name>
        <dbReference type="ChEBI" id="CHEBI:190135"/>
    </cofactor>
</comment>
<dbReference type="PANTHER" id="PTHR43342">
    <property type="entry name" value="NADH-QUINONE OXIDOREDUCTASE, E SUBUNIT"/>
    <property type="match status" value="1"/>
</dbReference>
<dbReference type="PIRSF" id="PIRSF000216">
    <property type="entry name" value="NADH_DH_24kDa"/>
    <property type="match status" value="1"/>
</dbReference>
<evidence type="ECO:0000256" key="2">
    <source>
        <dbReference type="ARBA" id="ARBA00022714"/>
    </source>
</evidence>
<dbReference type="InterPro" id="IPR036249">
    <property type="entry name" value="Thioredoxin-like_sf"/>
</dbReference>
<dbReference type="PANTHER" id="PTHR43342:SF2">
    <property type="entry name" value="POTENTIAL NAD-REDUCING HYDROGENASE SUBUNIT"/>
    <property type="match status" value="1"/>
</dbReference>
<keyword evidence="3 7" id="KW-0479">Metal-binding</keyword>
<dbReference type="GO" id="GO:0046872">
    <property type="term" value="F:metal ion binding"/>
    <property type="evidence" value="ECO:0007669"/>
    <property type="project" value="UniProtKB-KW"/>
</dbReference>
<dbReference type="EMBL" id="RKRE01000003">
    <property type="protein sequence ID" value="RPF43050.1"/>
    <property type="molecule type" value="Genomic_DNA"/>
</dbReference>
<dbReference type="InterPro" id="IPR041921">
    <property type="entry name" value="NuoE_N"/>
</dbReference>
<organism evidence="8 9">
    <name type="scientific">Thermodesulfitimonas autotrophica</name>
    <dbReference type="NCBI Taxonomy" id="1894989"/>
    <lineage>
        <taxon>Bacteria</taxon>
        <taxon>Bacillati</taxon>
        <taxon>Bacillota</taxon>
        <taxon>Clostridia</taxon>
        <taxon>Thermoanaerobacterales</taxon>
        <taxon>Thermoanaerobacteraceae</taxon>
        <taxon>Thermodesulfitimonas</taxon>
    </lineage>
</organism>
<dbReference type="InterPro" id="IPR002023">
    <property type="entry name" value="NuoE-like"/>
</dbReference>
<reference evidence="8 9" key="1">
    <citation type="submission" date="2018-11" db="EMBL/GenBank/DDBJ databases">
        <title>Genomic Encyclopedia of Type Strains, Phase IV (KMG-IV): sequencing the most valuable type-strain genomes for metagenomic binning, comparative biology and taxonomic classification.</title>
        <authorList>
            <person name="Goeker M."/>
        </authorList>
    </citation>
    <scope>NUCLEOTIDE SEQUENCE [LARGE SCALE GENOMIC DNA]</scope>
    <source>
        <strain evidence="8 9">DSM 102936</strain>
    </source>
</reference>
<evidence type="ECO:0000256" key="5">
    <source>
        <dbReference type="ARBA" id="ARBA00023014"/>
    </source>
</evidence>
<comment type="cofactor">
    <cofactor evidence="7">
        <name>[2Fe-2S] cluster</name>
        <dbReference type="ChEBI" id="CHEBI:190135"/>
    </cofactor>
    <text evidence="7">Binds 1 [2Fe-2S] cluster.</text>
</comment>
<dbReference type="InterPro" id="IPR028431">
    <property type="entry name" value="NADP_DH_HndA-like"/>
</dbReference>
<comment type="caution">
    <text evidence="8">The sequence shown here is derived from an EMBL/GenBank/DDBJ whole genome shotgun (WGS) entry which is preliminary data.</text>
</comment>
<evidence type="ECO:0000256" key="3">
    <source>
        <dbReference type="ARBA" id="ARBA00022723"/>
    </source>
</evidence>
<keyword evidence="5 7" id="KW-0411">Iron-sulfur</keyword>
<evidence type="ECO:0000256" key="4">
    <source>
        <dbReference type="ARBA" id="ARBA00023004"/>
    </source>
</evidence>
<gene>
    <name evidence="8" type="ORF">EDD75_2169</name>
</gene>
<feature type="binding site" evidence="7">
    <location>
        <position position="80"/>
    </location>
    <ligand>
        <name>[2Fe-2S] cluster</name>
        <dbReference type="ChEBI" id="CHEBI:190135"/>
    </ligand>
</feature>
<evidence type="ECO:0000256" key="7">
    <source>
        <dbReference type="PIRSR" id="PIRSR000216-1"/>
    </source>
</evidence>
<dbReference type="PROSITE" id="PS01099">
    <property type="entry name" value="COMPLEX1_24K"/>
    <property type="match status" value="1"/>
</dbReference>
<name>A0A3N5AGS0_9THEO</name>
<evidence type="ECO:0000313" key="9">
    <source>
        <dbReference type="Proteomes" id="UP000282654"/>
    </source>
</evidence>
<dbReference type="Gene3D" id="3.40.30.10">
    <property type="entry name" value="Glutaredoxin"/>
    <property type="match status" value="1"/>
</dbReference>
<feature type="binding site" evidence="7">
    <location>
        <position position="121"/>
    </location>
    <ligand>
        <name>[2Fe-2S] cluster</name>
        <dbReference type="ChEBI" id="CHEBI:190135"/>
    </ligand>
</feature>
<proteinExistence type="inferred from homology"/>
<feature type="binding site" evidence="7">
    <location>
        <position position="85"/>
    </location>
    <ligand>
        <name>[2Fe-2S] cluster</name>
        <dbReference type="ChEBI" id="CHEBI:190135"/>
    </ligand>
</feature>
<dbReference type="Pfam" id="PF01257">
    <property type="entry name" value="2Fe-2S_thioredx"/>
    <property type="match status" value="1"/>
</dbReference>
<dbReference type="AlphaFoldDB" id="A0A3N5AGS0"/>
<dbReference type="RefSeq" id="WP_123931887.1">
    <property type="nucleotide sequence ID" value="NZ_RKRE01000003.1"/>
</dbReference>
<dbReference type="Proteomes" id="UP000282654">
    <property type="component" value="Unassembled WGS sequence"/>
</dbReference>
<comment type="similarity">
    <text evidence="1">Belongs to the complex I 24 kDa subunit family.</text>
</comment>
<evidence type="ECO:0000313" key="8">
    <source>
        <dbReference type="EMBL" id="RPF43050.1"/>
    </source>
</evidence>
<accession>A0A3N5AGS0</accession>
<evidence type="ECO:0000256" key="6">
    <source>
        <dbReference type="ARBA" id="ARBA00034078"/>
    </source>
</evidence>
<feature type="binding site" evidence="7">
    <location>
        <position position="125"/>
    </location>
    <ligand>
        <name>[2Fe-2S] cluster</name>
        <dbReference type="ChEBI" id="CHEBI:190135"/>
    </ligand>
</feature>
<evidence type="ECO:0000256" key="1">
    <source>
        <dbReference type="ARBA" id="ARBA00010643"/>
    </source>
</evidence>
<protein>
    <submittedName>
        <fullName evidence="8">NAD(P)-dependent iron-only hydrogenase diaphorase component iron-sulfur protein</fullName>
    </submittedName>
</protein>